<feature type="transmembrane region" description="Helical" evidence="24">
    <location>
        <begin position="948"/>
        <end position="973"/>
    </location>
</feature>
<dbReference type="FunFam" id="1.10.510.10:FF:000050">
    <property type="entry name" value="Tyrosine-protein kinase receptor"/>
    <property type="match status" value="1"/>
</dbReference>
<dbReference type="PROSITE" id="PS50853">
    <property type="entry name" value="FN3"/>
    <property type="match status" value="2"/>
</dbReference>
<dbReference type="CDD" id="cd00064">
    <property type="entry name" value="FU"/>
    <property type="match status" value="1"/>
</dbReference>
<dbReference type="PROSITE" id="PS00109">
    <property type="entry name" value="PROTEIN_KINASE_TYR"/>
    <property type="match status" value="1"/>
</dbReference>
<dbReference type="CDD" id="cd00063">
    <property type="entry name" value="FN3"/>
    <property type="match status" value="3"/>
</dbReference>
<evidence type="ECO:0000256" key="24">
    <source>
        <dbReference type="SAM" id="Phobius"/>
    </source>
</evidence>
<evidence type="ECO:0000256" key="21">
    <source>
        <dbReference type="PROSITE-ProRule" id="PRU10141"/>
    </source>
</evidence>
<evidence type="ECO:0000256" key="14">
    <source>
        <dbReference type="ARBA" id="ARBA00023137"/>
    </source>
</evidence>
<feature type="binding site" evidence="20">
    <location>
        <position position="1166"/>
    </location>
    <ligand>
        <name>ATP</name>
        <dbReference type="ChEBI" id="CHEBI:30616"/>
    </ligand>
</feature>
<evidence type="ECO:0000256" key="8">
    <source>
        <dbReference type="ARBA" id="ARBA00022737"/>
    </source>
</evidence>
<dbReference type="SUPFAM" id="SSF49265">
    <property type="entry name" value="Fibronectin type III"/>
    <property type="match status" value="3"/>
</dbReference>
<dbReference type="InParanoid" id="A0A6P7IBA3"/>
<feature type="binding site" evidence="20">
    <location>
        <begin position="1152"/>
        <end position="1153"/>
    </location>
    <ligand>
        <name>ATP</name>
        <dbReference type="ChEBI" id="CHEBI:30616"/>
    </ligand>
</feature>
<dbReference type="GO" id="GO:0051897">
    <property type="term" value="P:positive regulation of phosphatidylinositol 3-kinase/protein kinase B signal transduction"/>
    <property type="evidence" value="ECO:0007669"/>
    <property type="project" value="TreeGrafter"/>
</dbReference>
<evidence type="ECO:0000256" key="2">
    <source>
        <dbReference type="ARBA" id="ARBA00022475"/>
    </source>
</evidence>
<dbReference type="InterPro" id="IPR000719">
    <property type="entry name" value="Prot_kinase_dom"/>
</dbReference>
<name>A0A6P7IBA3_9TELE</name>
<dbReference type="GeneID" id="114434884"/>
<sequence>MRRLTLKLRAQIVFFIICTCIIYQCGLINGEICQSKDIRNNVTNLQSLENCTIIEGHLKILLMFKTKTEDFRGLSYPKLRVVTDYVLLFRVYGVETLSDLFPNLTVIRGNNLFFNYALVVYEMLQLKELGLHSLMNVTRGAVRIEKNPDLCYLATLDWSKVLDSVEDNFIVANKNERECGDVCPGTAQGQTICPQSTINGHFRGRCWSQSHCQRMCLENCKHGACSLQGSCCHDQCLGGCSELGNASSCVACRNLQHGNTCVEKCPPGYYVFRGWRCVSFSFCQELHNQCKQTRKQNQDRESGCYEYVIHNGACIPECPSGYTTINSTTLTCSPCAGLCPKLCVGNKTIDSVTSAQALRGCTVLHGNMIIKIRGGNNIAAELEASLGQIEEITGYLTVRRAYALVSLSFLRKLRVIRGEHLEGDIYAFHALDNQNLRELWDWSKHNLTIPRGRTFFQYNSKLCMSEIRKMEEITGTKERNLKSDIAVRNNGDQASCESKLLNFTLIKTSSTMIMLKWEAFWPSDFRDLLGFMVLYKEAPYKNVTEFDGQDACGSNSWAIADVDTPSRSTDGKKAEDPGYLIRPLKPWTQYAIMVKTQLSASDEHQVHGAKSEIIYVRTDASKPSVPLDSISSSNSSSQIILKWKPPTSPNGNITHYLVVCRKQPEDSDLYKFDYCLQGMKLPSRTPTHLDSDDEQKWNHTDELTSGGRCCACPKTDTQLKKEQEEIEYRKTFENYLHNEVFESRPSRRRRAVGIANATQPPLFLTTIPSLPFGSTTAAPEDEDEEEEGSKVELKVLSKESTVISNLHHFTSYKIEIMACNHPSDLKRCSMPTYVSARTMPEEKADDIPGSVTHEIVPAEPPYVLIKWNAPRSPNGLIILYEVFYSRVGDTEVHTACVSRPAYIKFGGTKLSLVQPGNYSVRVRATSLAGNGSFTEMTYFFMPNPDAGFIWIVMGPVICFILLLFVGGGVFVVFKKRQTEGPLGDLITSPNPEYFSANDMYVPDEWEVPREKITLLRELGQGSFGMVYEGIAKDIVKGDPDTRVAVKTVNESASLRERIEFLNEASVMKAFSCHHVVRLLGVVSRGQPTLVVMELMTHGDLKSYLRSLRPDSENNPGYPPPSLKDMLQMAAEIADGMAYLNAKKFVHRDLAARNCMVAEDFTVKIGDFGMTRDIYETDYYRKGGKGLLPVRWMAPESLKDGVFTAHSDCWSFGVVLWEISTLAEQPYQGLSNEQVLKFVMDGGYLDRPENCPERIHNLMQMCWQYNPKMRPMFHEIIEMLRDDLHPSFQEVSFFYSEENKVPETEEFDLDLDNMESIPLDPSSYSQREESLSRDSGPSVALRGNYEEHVPYTHMNGGKKNGRILSLPRSSPS</sequence>
<evidence type="ECO:0000256" key="16">
    <source>
        <dbReference type="ARBA" id="ARBA00023170"/>
    </source>
</evidence>
<comment type="catalytic activity">
    <reaction evidence="18 22">
        <text>L-tyrosyl-[protein] + ATP = O-phospho-L-tyrosyl-[protein] + ADP + H(+)</text>
        <dbReference type="Rhea" id="RHEA:10596"/>
        <dbReference type="Rhea" id="RHEA-COMP:10136"/>
        <dbReference type="Rhea" id="RHEA-COMP:20101"/>
        <dbReference type="ChEBI" id="CHEBI:15378"/>
        <dbReference type="ChEBI" id="CHEBI:30616"/>
        <dbReference type="ChEBI" id="CHEBI:46858"/>
        <dbReference type="ChEBI" id="CHEBI:61978"/>
        <dbReference type="ChEBI" id="CHEBI:456216"/>
        <dbReference type="EC" id="2.7.10.1"/>
    </reaction>
</comment>
<evidence type="ECO:0000256" key="12">
    <source>
        <dbReference type="ARBA" id="ARBA00022989"/>
    </source>
</evidence>
<evidence type="ECO:0000256" key="9">
    <source>
        <dbReference type="ARBA" id="ARBA00022741"/>
    </source>
</evidence>
<dbReference type="InterPro" id="IPR003961">
    <property type="entry name" value="FN3_dom"/>
</dbReference>
<dbReference type="GO" id="GO:0042593">
    <property type="term" value="P:glucose homeostasis"/>
    <property type="evidence" value="ECO:0007669"/>
    <property type="project" value="TreeGrafter"/>
</dbReference>
<dbReference type="InterPro" id="IPR008266">
    <property type="entry name" value="Tyr_kinase_AS"/>
</dbReference>
<evidence type="ECO:0000256" key="23">
    <source>
        <dbReference type="SAM" id="MobiDB-lite"/>
    </source>
</evidence>
<dbReference type="FunFam" id="2.60.40.10:FF:000087">
    <property type="entry name" value="Tyrosine-protein kinase receptor"/>
    <property type="match status" value="1"/>
</dbReference>
<dbReference type="SMART" id="SM00060">
    <property type="entry name" value="FN3"/>
    <property type="match status" value="3"/>
</dbReference>
<evidence type="ECO:0000256" key="19">
    <source>
        <dbReference type="PIRSR" id="PIRSR000620-1"/>
    </source>
</evidence>
<reference evidence="28" key="1">
    <citation type="submission" date="2025-08" db="UniProtKB">
        <authorList>
            <consortium name="RefSeq"/>
        </authorList>
    </citation>
    <scope>IDENTIFICATION</scope>
</reference>
<protein>
    <recommendedName>
        <fullName evidence="22">Tyrosine-protein kinase receptor</fullName>
        <ecNumber evidence="22">2.7.10.1</ecNumber>
    </recommendedName>
</protein>
<dbReference type="InterPro" id="IPR017441">
    <property type="entry name" value="Protein_kinase_ATP_BS"/>
</dbReference>
<dbReference type="InterPro" id="IPR020635">
    <property type="entry name" value="Tyr_kinase_cat_dom"/>
</dbReference>
<evidence type="ECO:0000256" key="20">
    <source>
        <dbReference type="PIRSR" id="PIRSR000620-2"/>
    </source>
</evidence>
<organism evidence="27 28">
    <name type="scientific">Parambassis ranga</name>
    <name type="common">Indian glassy fish</name>
    <dbReference type="NCBI Taxonomy" id="210632"/>
    <lineage>
        <taxon>Eukaryota</taxon>
        <taxon>Metazoa</taxon>
        <taxon>Chordata</taxon>
        <taxon>Craniata</taxon>
        <taxon>Vertebrata</taxon>
        <taxon>Euteleostomi</taxon>
        <taxon>Actinopterygii</taxon>
        <taxon>Neopterygii</taxon>
        <taxon>Teleostei</taxon>
        <taxon>Neoteleostei</taxon>
        <taxon>Acanthomorphata</taxon>
        <taxon>Ovalentaria</taxon>
        <taxon>Ambassidae</taxon>
        <taxon>Parambassis</taxon>
    </lineage>
</organism>
<dbReference type="PROSITE" id="PS50011">
    <property type="entry name" value="PROTEIN_KINASE_DOM"/>
    <property type="match status" value="1"/>
</dbReference>
<dbReference type="GO" id="GO:0043560">
    <property type="term" value="F:insulin receptor substrate binding"/>
    <property type="evidence" value="ECO:0007669"/>
    <property type="project" value="InterPro"/>
</dbReference>
<keyword evidence="14" id="KW-0829">Tyrosine-protein kinase</keyword>
<evidence type="ECO:0000256" key="13">
    <source>
        <dbReference type="ARBA" id="ARBA00023136"/>
    </source>
</evidence>
<keyword evidence="2" id="KW-1003">Cell membrane</keyword>
<dbReference type="FunFam" id="3.80.20.20:FF:000002">
    <property type="entry name" value="Tyrosine-protein kinase receptor"/>
    <property type="match status" value="1"/>
</dbReference>
<dbReference type="InterPro" id="IPR040969">
    <property type="entry name" value="Insulin_TMD"/>
</dbReference>
<dbReference type="GO" id="GO:0005899">
    <property type="term" value="C:insulin receptor complex"/>
    <property type="evidence" value="ECO:0007669"/>
    <property type="project" value="TreeGrafter"/>
</dbReference>
<dbReference type="PRINTS" id="PR00109">
    <property type="entry name" value="TYRKINASE"/>
</dbReference>
<dbReference type="CTD" id="245700"/>
<dbReference type="InterPro" id="IPR036941">
    <property type="entry name" value="Rcpt_L-dom_sf"/>
</dbReference>
<dbReference type="InterPro" id="IPR009030">
    <property type="entry name" value="Growth_fac_rcpt_cys_sf"/>
</dbReference>
<dbReference type="Gene3D" id="2.60.40.10">
    <property type="entry name" value="Immunoglobulins"/>
    <property type="match status" value="4"/>
</dbReference>
<evidence type="ECO:0000256" key="10">
    <source>
        <dbReference type="ARBA" id="ARBA00022777"/>
    </source>
</evidence>
<gene>
    <name evidence="28" type="primary">insrb</name>
</gene>
<dbReference type="InterPro" id="IPR006212">
    <property type="entry name" value="Furin_repeat"/>
</dbReference>
<dbReference type="PROSITE" id="PS00239">
    <property type="entry name" value="RECEPTOR_TYR_KIN_II"/>
    <property type="match status" value="1"/>
</dbReference>
<keyword evidence="6 22" id="KW-0812">Transmembrane</keyword>
<dbReference type="Gene3D" id="3.30.200.20">
    <property type="entry name" value="Phosphorylase Kinase, domain 1"/>
    <property type="match status" value="1"/>
</dbReference>
<dbReference type="Gene3D" id="3.80.20.20">
    <property type="entry name" value="Receptor L-domain"/>
    <property type="match status" value="2"/>
</dbReference>
<evidence type="ECO:0000256" key="6">
    <source>
        <dbReference type="ARBA" id="ARBA00022692"/>
    </source>
</evidence>
<evidence type="ECO:0000256" key="22">
    <source>
        <dbReference type="RuleBase" id="RU000312"/>
    </source>
</evidence>
<dbReference type="InterPro" id="IPR011009">
    <property type="entry name" value="Kinase-like_dom_sf"/>
</dbReference>
<keyword evidence="8" id="KW-0677">Repeat</keyword>
<dbReference type="FunFam" id="2.10.220.10:FF:000005">
    <property type="entry name" value="Tyrosine-protein kinase receptor"/>
    <property type="match status" value="1"/>
</dbReference>
<evidence type="ECO:0000256" key="17">
    <source>
        <dbReference type="ARBA" id="ARBA00023180"/>
    </source>
</evidence>
<keyword evidence="5" id="KW-0165">Cleavage on pair of basic residues</keyword>
<evidence type="ECO:0000259" key="26">
    <source>
        <dbReference type="PROSITE" id="PS50853"/>
    </source>
</evidence>
<evidence type="ECO:0000256" key="4">
    <source>
        <dbReference type="ARBA" id="ARBA00022679"/>
    </source>
</evidence>
<dbReference type="SMART" id="SM00219">
    <property type="entry name" value="TyrKc"/>
    <property type="match status" value="1"/>
</dbReference>
<keyword evidence="27" id="KW-1185">Reference proteome</keyword>
<dbReference type="FunFam" id="2.60.40.10:FF:000108">
    <property type="entry name" value="Tyrosine-protein kinase receptor"/>
    <property type="match status" value="1"/>
</dbReference>
<feature type="binding site" evidence="20">
    <location>
        <position position="1022"/>
    </location>
    <ligand>
        <name>ATP</name>
        <dbReference type="ChEBI" id="CHEBI:30616"/>
    </ligand>
</feature>
<dbReference type="InterPro" id="IPR000494">
    <property type="entry name" value="Rcpt_L-dom"/>
</dbReference>
<dbReference type="InterPro" id="IPR016246">
    <property type="entry name" value="Tyr_kinase_insulin-like_rcpt"/>
</dbReference>
<dbReference type="Pfam" id="PF17870">
    <property type="entry name" value="Insulin_TMD"/>
    <property type="match status" value="1"/>
</dbReference>
<dbReference type="OrthoDB" id="5809444at2759"/>
<evidence type="ECO:0000259" key="25">
    <source>
        <dbReference type="PROSITE" id="PS50011"/>
    </source>
</evidence>
<proteinExistence type="inferred from homology"/>
<dbReference type="PIRSF" id="PIRSF000620">
    <property type="entry name" value="Insulin_receptor"/>
    <property type="match status" value="1"/>
</dbReference>
<dbReference type="Proteomes" id="UP000515145">
    <property type="component" value="Chromosome 4"/>
</dbReference>
<keyword evidence="16 22" id="KW-0675">Receptor</keyword>
<dbReference type="Gene3D" id="1.10.510.10">
    <property type="entry name" value="Transferase(Phosphotransferase) domain 1"/>
    <property type="match status" value="1"/>
</dbReference>
<keyword evidence="17" id="KW-0325">Glycoprotein</keyword>
<evidence type="ECO:0000256" key="7">
    <source>
        <dbReference type="ARBA" id="ARBA00022729"/>
    </source>
</evidence>
<evidence type="ECO:0000313" key="28">
    <source>
        <dbReference type="RefSeq" id="XP_028260137.1"/>
    </source>
</evidence>
<comment type="subcellular location">
    <subcellularLocation>
        <location evidence="1">Cell membrane</location>
        <topology evidence="1">Single-pass type I membrane protein</topology>
    </subcellularLocation>
</comment>
<feature type="region of interest" description="Disordered" evidence="23">
    <location>
        <begin position="1311"/>
        <end position="1371"/>
    </location>
</feature>
<keyword evidence="12 24" id="KW-1133">Transmembrane helix</keyword>
<dbReference type="Pfam" id="PF01030">
    <property type="entry name" value="Recep_L_domain"/>
    <property type="match status" value="2"/>
</dbReference>
<dbReference type="PANTHER" id="PTHR24416:SF535">
    <property type="entry name" value="INSULIN RECEPTOR"/>
    <property type="match status" value="1"/>
</dbReference>
<feature type="compositionally biased region" description="Polar residues" evidence="23">
    <location>
        <begin position="768"/>
        <end position="777"/>
    </location>
</feature>
<dbReference type="Gene3D" id="2.10.220.10">
    <property type="entry name" value="Hormone Receptor, Insulin-like Growth Factor Receptor 1, Chain A, domain 2"/>
    <property type="match status" value="1"/>
</dbReference>
<dbReference type="InterPro" id="IPR036116">
    <property type="entry name" value="FN3_sf"/>
</dbReference>
<keyword evidence="4" id="KW-0808">Transferase</keyword>
<keyword evidence="13 24" id="KW-0472">Membrane</keyword>
<dbReference type="Pfam" id="PF07714">
    <property type="entry name" value="PK_Tyr_Ser-Thr"/>
    <property type="match status" value="1"/>
</dbReference>
<keyword evidence="10" id="KW-0418">Kinase</keyword>
<keyword evidence="11 20" id="KW-0067">ATP-binding</keyword>
<dbReference type="SUPFAM" id="SSF57184">
    <property type="entry name" value="Growth factor receptor domain"/>
    <property type="match status" value="1"/>
</dbReference>
<dbReference type="InterPro" id="IPR050122">
    <property type="entry name" value="RTK"/>
</dbReference>
<keyword evidence="7" id="KW-0732">Signal</keyword>
<dbReference type="SUPFAM" id="SSF56112">
    <property type="entry name" value="Protein kinase-like (PK-like)"/>
    <property type="match status" value="1"/>
</dbReference>
<keyword evidence="9 20" id="KW-0547">Nucleotide-binding</keyword>
<dbReference type="FunFam" id="3.30.200.20:FF:000026">
    <property type="entry name" value="Tyrosine-protein kinase receptor"/>
    <property type="match status" value="1"/>
</dbReference>
<feature type="transmembrane region" description="Helical" evidence="24">
    <location>
        <begin position="12"/>
        <end position="30"/>
    </location>
</feature>
<dbReference type="GO" id="GO:0005524">
    <property type="term" value="F:ATP binding"/>
    <property type="evidence" value="ECO:0007669"/>
    <property type="project" value="UniProtKB-UniRule"/>
</dbReference>
<dbReference type="GO" id="GO:0005009">
    <property type="term" value="F:insulin receptor activity"/>
    <property type="evidence" value="ECO:0007669"/>
    <property type="project" value="TreeGrafter"/>
</dbReference>
<dbReference type="GO" id="GO:0030424">
    <property type="term" value="C:axon"/>
    <property type="evidence" value="ECO:0007669"/>
    <property type="project" value="TreeGrafter"/>
</dbReference>
<feature type="domain" description="Protein kinase" evidence="25">
    <location>
        <begin position="1012"/>
        <end position="1287"/>
    </location>
</feature>
<dbReference type="RefSeq" id="XP_028260137.1">
    <property type="nucleotide sequence ID" value="XM_028404336.1"/>
</dbReference>
<dbReference type="GO" id="GO:0043548">
    <property type="term" value="F:phosphatidylinositol 3-kinase binding"/>
    <property type="evidence" value="ECO:0007669"/>
    <property type="project" value="InterPro"/>
</dbReference>
<dbReference type="GO" id="GO:0043410">
    <property type="term" value="P:positive regulation of MAPK cascade"/>
    <property type="evidence" value="ECO:0007669"/>
    <property type="project" value="TreeGrafter"/>
</dbReference>
<evidence type="ECO:0000256" key="11">
    <source>
        <dbReference type="ARBA" id="ARBA00022840"/>
    </source>
</evidence>
<evidence type="ECO:0000256" key="1">
    <source>
        <dbReference type="ARBA" id="ARBA00004251"/>
    </source>
</evidence>
<evidence type="ECO:0000256" key="18">
    <source>
        <dbReference type="ARBA" id="ARBA00051243"/>
    </source>
</evidence>
<dbReference type="PROSITE" id="PS00107">
    <property type="entry name" value="PROTEIN_KINASE_ATP"/>
    <property type="match status" value="1"/>
</dbReference>
<evidence type="ECO:0000313" key="27">
    <source>
        <dbReference type="Proteomes" id="UP000515145"/>
    </source>
</evidence>
<dbReference type="SUPFAM" id="SSF52058">
    <property type="entry name" value="L domain-like"/>
    <property type="match status" value="2"/>
</dbReference>
<feature type="binding site" evidence="20 21">
    <location>
        <position position="1046"/>
    </location>
    <ligand>
        <name>ATP</name>
        <dbReference type="ChEBI" id="CHEBI:30616"/>
    </ligand>
</feature>
<keyword evidence="3 22" id="KW-0597">Phosphoprotein</keyword>
<feature type="active site" description="Proton donor/acceptor" evidence="19">
    <location>
        <position position="1148"/>
    </location>
</feature>
<feature type="domain" description="Fibronectin type-III" evidence="26">
    <location>
        <begin position="625"/>
        <end position="725"/>
    </location>
</feature>
<accession>A0A6P7IBA3</accession>
<dbReference type="EC" id="2.7.10.1" evidence="22"/>
<feature type="binding site" evidence="20">
    <location>
        <begin position="1093"/>
        <end position="1099"/>
    </location>
    <ligand>
        <name>ATP</name>
        <dbReference type="ChEBI" id="CHEBI:30616"/>
    </ligand>
</feature>
<dbReference type="FunFam" id="3.80.20.20:FF:000001">
    <property type="entry name" value="Tyrosine-protein kinase receptor"/>
    <property type="match status" value="1"/>
</dbReference>
<dbReference type="Pfam" id="PF00757">
    <property type="entry name" value="Furin-like"/>
    <property type="match status" value="1"/>
</dbReference>
<evidence type="ECO:0000256" key="5">
    <source>
        <dbReference type="ARBA" id="ARBA00022685"/>
    </source>
</evidence>
<dbReference type="InterPro" id="IPR002011">
    <property type="entry name" value="Tyr_kinase_rcpt_2_CS"/>
</dbReference>
<dbReference type="SMART" id="SM00261">
    <property type="entry name" value="FU"/>
    <property type="match status" value="2"/>
</dbReference>
<keyword evidence="15" id="KW-1015">Disulfide bond</keyword>
<dbReference type="InterPro" id="IPR013783">
    <property type="entry name" value="Ig-like_fold"/>
</dbReference>
<dbReference type="CDD" id="cd05061">
    <property type="entry name" value="PTKc_InsR"/>
    <property type="match status" value="1"/>
</dbReference>
<feature type="region of interest" description="Disordered" evidence="23">
    <location>
        <begin position="768"/>
        <end position="790"/>
    </location>
</feature>
<dbReference type="InterPro" id="IPR001245">
    <property type="entry name" value="Ser-Thr/Tyr_kinase_cat_dom"/>
</dbReference>
<comment type="similarity">
    <text evidence="22">Belongs to the protein kinase superfamily. Tyr protein kinase family. Insulin receptor subfamily.</text>
</comment>
<evidence type="ECO:0000256" key="3">
    <source>
        <dbReference type="ARBA" id="ARBA00022553"/>
    </source>
</evidence>
<dbReference type="PANTHER" id="PTHR24416">
    <property type="entry name" value="TYROSINE-PROTEIN KINASE RECEPTOR"/>
    <property type="match status" value="1"/>
</dbReference>
<dbReference type="InterPro" id="IPR006211">
    <property type="entry name" value="Furin-like_Cys-rich_dom"/>
</dbReference>
<evidence type="ECO:0000256" key="15">
    <source>
        <dbReference type="ARBA" id="ARBA00023157"/>
    </source>
</evidence>
<feature type="domain" description="Fibronectin type-III" evidence="26">
    <location>
        <begin position="847"/>
        <end position="944"/>
    </location>
</feature>